<dbReference type="GO" id="GO:0042744">
    <property type="term" value="P:hydrogen peroxide catabolic process"/>
    <property type="evidence" value="ECO:0007669"/>
    <property type="project" value="TreeGrafter"/>
</dbReference>
<keyword evidence="12" id="KW-1185">Reference proteome</keyword>
<accession>A0A9P4QIE2</accession>
<evidence type="ECO:0000256" key="2">
    <source>
        <dbReference type="ARBA" id="ARBA00022559"/>
    </source>
</evidence>
<dbReference type="Gene3D" id="3.40.30.10">
    <property type="entry name" value="Glutaredoxin"/>
    <property type="match status" value="1"/>
</dbReference>
<comment type="caution">
    <text evidence="11">The sequence shown here is derived from an EMBL/GenBank/DDBJ whole genome shotgun (WGS) entry which is preliminary data.</text>
</comment>
<gene>
    <name evidence="11" type="ORF">K431DRAFT_214254</name>
</gene>
<evidence type="ECO:0000256" key="6">
    <source>
        <dbReference type="ARBA" id="ARBA00032824"/>
    </source>
</evidence>
<evidence type="ECO:0000313" key="11">
    <source>
        <dbReference type="EMBL" id="KAF2726325.1"/>
    </source>
</evidence>
<feature type="active site" description="Cysteine sulfenic acid (-SOH) intermediate" evidence="8">
    <location>
        <position position="61"/>
    </location>
</feature>
<name>A0A9P4QIE2_9PEZI</name>
<evidence type="ECO:0000256" key="4">
    <source>
        <dbReference type="ARBA" id="ARBA00023002"/>
    </source>
</evidence>
<dbReference type="PANTHER" id="PTHR10430:SF16">
    <property type="entry name" value="PEROXIREDOXIN-5, MITOCHONDRIAL"/>
    <property type="match status" value="1"/>
</dbReference>
<reference evidence="11" key="1">
    <citation type="journal article" date="2020" name="Stud. Mycol.">
        <title>101 Dothideomycetes genomes: a test case for predicting lifestyles and emergence of pathogens.</title>
        <authorList>
            <person name="Haridas S."/>
            <person name="Albert R."/>
            <person name="Binder M."/>
            <person name="Bloem J."/>
            <person name="Labutti K."/>
            <person name="Salamov A."/>
            <person name="Andreopoulos B."/>
            <person name="Baker S."/>
            <person name="Barry K."/>
            <person name="Bills G."/>
            <person name="Bluhm B."/>
            <person name="Cannon C."/>
            <person name="Castanera R."/>
            <person name="Culley D."/>
            <person name="Daum C."/>
            <person name="Ezra D."/>
            <person name="Gonzalez J."/>
            <person name="Henrissat B."/>
            <person name="Kuo A."/>
            <person name="Liang C."/>
            <person name="Lipzen A."/>
            <person name="Lutzoni F."/>
            <person name="Magnuson J."/>
            <person name="Mondo S."/>
            <person name="Nolan M."/>
            <person name="Ohm R."/>
            <person name="Pangilinan J."/>
            <person name="Park H.-J."/>
            <person name="Ramirez L."/>
            <person name="Alfaro M."/>
            <person name="Sun H."/>
            <person name="Tritt A."/>
            <person name="Yoshinaga Y."/>
            <person name="Zwiers L.-H."/>
            <person name="Turgeon B."/>
            <person name="Goodwin S."/>
            <person name="Spatafora J."/>
            <person name="Crous P."/>
            <person name="Grigoriev I."/>
        </authorList>
    </citation>
    <scope>NUCLEOTIDE SEQUENCE</scope>
    <source>
        <strain evidence="11">CBS 116435</strain>
    </source>
</reference>
<keyword evidence="5 9" id="KW-0676">Redox-active center</keyword>
<dbReference type="EMBL" id="MU003765">
    <property type="protein sequence ID" value="KAF2726325.1"/>
    <property type="molecule type" value="Genomic_DNA"/>
</dbReference>
<evidence type="ECO:0000256" key="3">
    <source>
        <dbReference type="ARBA" id="ARBA00022862"/>
    </source>
</evidence>
<dbReference type="Pfam" id="PF08534">
    <property type="entry name" value="Redoxin"/>
    <property type="match status" value="1"/>
</dbReference>
<dbReference type="AlphaFoldDB" id="A0A9P4QIE2"/>
<feature type="domain" description="Thioredoxin" evidence="10">
    <location>
        <begin position="4"/>
        <end position="169"/>
    </location>
</feature>
<dbReference type="PANTHER" id="PTHR10430">
    <property type="entry name" value="PEROXIREDOXIN"/>
    <property type="match status" value="1"/>
</dbReference>
<dbReference type="InterPro" id="IPR037944">
    <property type="entry name" value="PRX5-like"/>
</dbReference>
<organism evidence="11 12">
    <name type="scientific">Polychaeton citri CBS 116435</name>
    <dbReference type="NCBI Taxonomy" id="1314669"/>
    <lineage>
        <taxon>Eukaryota</taxon>
        <taxon>Fungi</taxon>
        <taxon>Dikarya</taxon>
        <taxon>Ascomycota</taxon>
        <taxon>Pezizomycotina</taxon>
        <taxon>Dothideomycetes</taxon>
        <taxon>Dothideomycetidae</taxon>
        <taxon>Capnodiales</taxon>
        <taxon>Capnodiaceae</taxon>
        <taxon>Polychaeton</taxon>
    </lineage>
</organism>
<dbReference type="GO" id="GO:0008379">
    <property type="term" value="F:thioredoxin peroxidase activity"/>
    <property type="evidence" value="ECO:0007669"/>
    <property type="project" value="InterPro"/>
</dbReference>
<dbReference type="InterPro" id="IPR036249">
    <property type="entry name" value="Thioredoxin-like_sf"/>
</dbReference>
<evidence type="ECO:0000256" key="1">
    <source>
        <dbReference type="ARBA" id="ARBA00010505"/>
    </source>
</evidence>
<keyword evidence="2 9" id="KW-0575">Peroxidase</keyword>
<dbReference type="GO" id="GO:0034599">
    <property type="term" value="P:cellular response to oxidative stress"/>
    <property type="evidence" value="ECO:0007669"/>
    <property type="project" value="InterPro"/>
</dbReference>
<dbReference type="GO" id="GO:0005739">
    <property type="term" value="C:mitochondrion"/>
    <property type="evidence" value="ECO:0007669"/>
    <property type="project" value="TreeGrafter"/>
</dbReference>
<dbReference type="InterPro" id="IPR013740">
    <property type="entry name" value="Redoxin"/>
</dbReference>
<keyword evidence="4 9" id="KW-0560">Oxidoreductase</keyword>
<dbReference type="Proteomes" id="UP000799441">
    <property type="component" value="Unassembled WGS sequence"/>
</dbReference>
<dbReference type="PROSITE" id="PS51352">
    <property type="entry name" value="THIOREDOXIN_2"/>
    <property type="match status" value="1"/>
</dbReference>
<dbReference type="GO" id="GO:0005777">
    <property type="term" value="C:peroxisome"/>
    <property type="evidence" value="ECO:0007669"/>
    <property type="project" value="TreeGrafter"/>
</dbReference>
<evidence type="ECO:0000256" key="8">
    <source>
        <dbReference type="PIRSR" id="PIRSR637944-1"/>
    </source>
</evidence>
<dbReference type="InterPro" id="IPR013766">
    <property type="entry name" value="Thioredoxin_domain"/>
</dbReference>
<comment type="function">
    <text evidence="9">Thiol-specific peroxidase that catalyzes the reduction of hydrogen peroxide and organic hydroperoxides to water and alcohols, respectively. Plays a role in cell protection against oxidative stress by detoxifying peroxides.</text>
</comment>
<proteinExistence type="inferred from homology"/>
<dbReference type="CDD" id="cd03013">
    <property type="entry name" value="PRX5_like"/>
    <property type="match status" value="1"/>
</dbReference>
<dbReference type="GO" id="GO:0045454">
    <property type="term" value="P:cell redox homeostasis"/>
    <property type="evidence" value="ECO:0007669"/>
    <property type="project" value="TreeGrafter"/>
</dbReference>
<evidence type="ECO:0000256" key="5">
    <source>
        <dbReference type="ARBA" id="ARBA00023284"/>
    </source>
</evidence>
<comment type="similarity">
    <text evidence="1 9">Belongs to the peroxiredoxin family. Prx5 subfamily.</text>
</comment>
<evidence type="ECO:0000259" key="10">
    <source>
        <dbReference type="PROSITE" id="PS51352"/>
    </source>
</evidence>
<evidence type="ECO:0000256" key="9">
    <source>
        <dbReference type="RuleBase" id="RU366011"/>
    </source>
</evidence>
<dbReference type="SUPFAM" id="SSF52833">
    <property type="entry name" value="Thioredoxin-like"/>
    <property type="match status" value="1"/>
</dbReference>
<evidence type="ECO:0000256" key="7">
    <source>
        <dbReference type="ARBA" id="ARBA00079296"/>
    </source>
</evidence>
<dbReference type="OrthoDB" id="195498at2759"/>
<keyword evidence="3 9" id="KW-0049">Antioxidant</keyword>
<protein>
    <recommendedName>
        <fullName evidence="6">Thioredoxin peroxidase</fullName>
    </recommendedName>
    <alternativeName>
        <fullName evidence="7">Thioredoxin-dependent peroxiredoxin</fullName>
    </alternativeName>
</protein>
<sequence length="169" mass="18602">MTALQPGDTFPSDVTFSYIPFDEAISNGTSCGRPVNYNTSKEFANKRVILVSVPGAFTPTCSARHLPGLLENLDRFKALGVQQITIIAYNDPYVMNAWRKNNEVQDDYVLFLTDPATAFAKQIGWTKGERTGRFAIVIDGNKVTYAAKEPGSEITVSSAEALLNFLEQI</sequence>
<evidence type="ECO:0000313" key="12">
    <source>
        <dbReference type="Proteomes" id="UP000799441"/>
    </source>
</evidence>
<dbReference type="FunFam" id="3.40.30.10:FF:000020">
    <property type="entry name" value="Peroxiredoxin"/>
    <property type="match status" value="1"/>
</dbReference>